<proteinExistence type="predicted"/>
<evidence type="ECO:0000313" key="1">
    <source>
        <dbReference type="EMBL" id="KAI0087913.1"/>
    </source>
</evidence>
<name>A0ACB8U0N6_9APHY</name>
<dbReference type="Proteomes" id="UP001055072">
    <property type="component" value="Unassembled WGS sequence"/>
</dbReference>
<gene>
    <name evidence="1" type="ORF">BDY19DRAFT_907325</name>
</gene>
<sequence>MAPKASTSTIVPSALLADAVNAFTKAASLAVGPFVTFTILSFSQDGHQLAAVEEESKLEVAKAHAELANMRREHSKNMKFMNQTQLQEKDWERHGEMLKTSLEKAELTIKHQAETIVQLRGEVMQWKSQLTRLEETSRRETQDWKEQYMRAEQERSRLSSRIDELVAEQLQNATQQSTRASTWIPEPVEPSRKPSTARKPHPSIPVVPSDSEEPVAPPRKIKSKPSSTQNVTDRERTYVEPPSTKETTRDAPAVRPKKRQSAVAPRAPPTPRASVSRTDFHNISPPSPQLIRRVHAIVEVPVKEEVYSDEENALASDDPEWQPKKVASRQRRRSSIKSKPYVEIDEQDDDDEDDDDQLLIGAEDNPSEIYGTRRVVPGDIRPPQKSVVKSTVASKKRKLDIDFNATGRSVTKVVRKK</sequence>
<comment type="caution">
    <text evidence="1">The sequence shown here is derived from an EMBL/GenBank/DDBJ whole genome shotgun (WGS) entry which is preliminary data.</text>
</comment>
<protein>
    <submittedName>
        <fullName evidence="1">Uncharacterized protein</fullName>
    </submittedName>
</protein>
<organism evidence="1 2">
    <name type="scientific">Irpex rosettiformis</name>
    <dbReference type="NCBI Taxonomy" id="378272"/>
    <lineage>
        <taxon>Eukaryota</taxon>
        <taxon>Fungi</taxon>
        <taxon>Dikarya</taxon>
        <taxon>Basidiomycota</taxon>
        <taxon>Agaricomycotina</taxon>
        <taxon>Agaricomycetes</taxon>
        <taxon>Polyporales</taxon>
        <taxon>Irpicaceae</taxon>
        <taxon>Irpex</taxon>
    </lineage>
</organism>
<evidence type="ECO:0000313" key="2">
    <source>
        <dbReference type="Proteomes" id="UP001055072"/>
    </source>
</evidence>
<reference evidence="1" key="1">
    <citation type="journal article" date="2021" name="Environ. Microbiol.">
        <title>Gene family expansions and transcriptome signatures uncover fungal adaptations to wood decay.</title>
        <authorList>
            <person name="Hage H."/>
            <person name="Miyauchi S."/>
            <person name="Viragh M."/>
            <person name="Drula E."/>
            <person name="Min B."/>
            <person name="Chaduli D."/>
            <person name="Navarro D."/>
            <person name="Favel A."/>
            <person name="Norest M."/>
            <person name="Lesage-Meessen L."/>
            <person name="Balint B."/>
            <person name="Merenyi Z."/>
            <person name="de Eugenio L."/>
            <person name="Morin E."/>
            <person name="Martinez A.T."/>
            <person name="Baldrian P."/>
            <person name="Stursova M."/>
            <person name="Martinez M.J."/>
            <person name="Novotny C."/>
            <person name="Magnuson J.K."/>
            <person name="Spatafora J.W."/>
            <person name="Maurice S."/>
            <person name="Pangilinan J."/>
            <person name="Andreopoulos W."/>
            <person name="LaButti K."/>
            <person name="Hundley H."/>
            <person name="Na H."/>
            <person name="Kuo A."/>
            <person name="Barry K."/>
            <person name="Lipzen A."/>
            <person name="Henrissat B."/>
            <person name="Riley R."/>
            <person name="Ahrendt S."/>
            <person name="Nagy L.G."/>
            <person name="Grigoriev I.V."/>
            <person name="Martin F."/>
            <person name="Rosso M.N."/>
        </authorList>
    </citation>
    <scope>NUCLEOTIDE SEQUENCE</scope>
    <source>
        <strain evidence="1">CBS 384.51</strain>
    </source>
</reference>
<dbReference type="EMBL" id="MU274916">
    <property type="protein sequence ID" value="KAI0087913.1"/>
    <property type="molecule type" value="Genomic_DNA"/>
</dbReference>
<accession>A0ACB8U0N6</accession>
<keyword evidence="2" id="KW-1185">Reference proteome</keyword>